<dbReference type="STRING" id="228958.SAMN04488007_3138"/>
<dbReference type="Proteomes" id="UP000184314">
    <property type="component" value="Unassembled WGS sequence"/>
</dbReference>
<reference evidence="3" key="1">
    <citation type="submission" date="2016-11" db="EMBL/GenBank/DDBJ databases">
        <authorList>
            <person name="Varghese N."/>
            <person name="Submissions S."/>
        </authorList>
    </citation>
    <scope>NUCLEOTIDE SEQUENCE [LARGE SCALE GENOMIC DNA]</scope>
    <source>
        <strain evidence="3">DSM 16478</strain>
    </source>
</reference>
<feature type="transmembrane region" description="Helical" evidence="1">
    <location>
        <begin position="383"/>
        <end position="401"/>
    </location>
</feature>
<dbReference type="RefSeq" id="WP_073245784.1">
    <property type="nucleotide sequence ID" value="NZ_FQZX01000002.1"/>
</dbReference>
<name>A0A1M6SLD9_9FLAO</name>
<keyword evidence="1" id="KW-0472">Membrane</keyword>
<keyword evidence="3" id="KW-1185">Reference proteome</keyword>
<dbReference type="EMBL" id="FQZX01000002">
    <property type="protein sequence ID" value="SHK45460.1"/>
    <property type="molecule type" value="Genomic_DNA"/>
</dbReference>
<organism evidence="2 3">
    <name type="scientific">Maribacter aquivivus</name>
    <dbReference type="NCBI Taxonomy" id="228958"/>
    <lineage>
        <taxon>Bacteria</taxon>
        <taxon>Pseudomonadati</taxon>
        <taxon>Bacteroidota</taxon>
        <taxon>Flavobacteriia</taxon>
        <taxon>Flavobacteriales</taxon>
        <taxon>Flavobacteriaceae</taxon>
        <taxon>Maribacter</taxon>
    </lineage>
</organism>
<accession>A0A1M6SLD9</accession>
<keyword evidence="1" id="KW-1133">Transmembrane helix</keyword>
<dbReference type="Pfam" id="PF13163">
    <property type="entry name" value="DUF3999"/>
    <property type="match status" value="1"/>
</dbReference>
<evidence type="ECO:0000313" key="3">
    <source>
        <dbReference type="Proteomes" id="UP000184314"/>
    </source>
</evidence>
<sequence length="408" mass="47321">MKLNHSFLTIIAFLSISFCFGQMDSYSKKIELKGIDSLWHTIELPNIVFEDINTNISDIRVYGVTATDTIEAPYLHKVSKAENSNSEISFNLINSVNNSKGYFYTYELPQKETINEILLNIEDPNFNWEITLEGSQHQKQWFTILEDYRILSINNDQTNYSFTTLKFSDASFRYYRVLIKSKEKPSLTSVNISKKAKKPAEYRDYDVQSFNVSQEDKKTIIDIDLKNRVPLNLLELTVDDKIDYYRSISIQYLVDSVKTEKGYYHNYSPLATKTLSSMEDNSFQLPSTLAQKLRVIILNNDNQPLKVSNVKLKGYLHTLTTRFTEPATYFLVYGKPYDNFPNYDISKTTVSLPKNITKLDFGSVVEIPKPEIETINPIFENKWWLWVIIGVVILLLGYFTIGMMKKEL</sequence>
<protein>
    <recommendedName>
        <fullName evidence="4">DUF3999 family protein</fullName>
    </recommendedName>
</protein>
<evidence type="ECO:0000313" key="2">
    <source>
        <dbReference type="EMBL" id="SHK45460.1"/>
    </source>
</evidence>
<evidence type="ECO:0000256" key="1">
    <source>
        <dbReference type="SAM" id="Phobius"/>
    </source>
</evidence>
<gene>
    <name evidence="2" type="ORF">SAMN04488007_3138</name>
</gene>
<dbReference type="InterPro" id="IPR025060">
    <property type="entry name" value="DUF3999"/>
</dbReference>
<proteinExistence type="predicted"/>
<dbReference type="OrthoDB" id="994644at2"/>
<dbReference type="AlphaFoldDB" id="A0A1M6SLD9"/>
<keyword evidence="1" id="KW-0812">Transmembrane</keyword>
<evidence type="ECO:0008006" key="4">
    <source>
        <dbReference type="Google" id="ProtNLM"/>
    </source>
</evidence>